<dbReference type="EMBL" id="BCWF01000008">
    <property type="protein sequence ID" value="GAT20880.1"/>
    <property type="molecule type" value="Genomic_DNA"/>
</dbReference>
<accession>A0A146F406</accession>
<sequence length="68" mass="7339">MAPSTFTSGAISQQRWDDGGLVAPRAPLKDFFLGNKGEVMVKGNGSHLPVFVVPMSTPTTRRSSLFIM</sequence>
<reference evidence="2" key="2">
    <citation type="submission" date="2016-02" db="EMBL/GenBank/DDBJ databases">
        <title>Genome sequencing of Aspergillus luchuensis NBRC 4314.</title>
        <authorList>
            <person name="Yamada O."/>
        </authorList>
    </citation>
    <scope>NUCLEOTIDE SEQUENCE [LARGE SCALE GENOMIC DNA]</scope>
    <source>
        <strain evidence="2">RIB 2604</strain>
    </source>
</reference>
<dbReference type="AlphaFoldDB" id="A0A146F406"/>
<gene>
    <name evidence="1" type="ORF">RIB2604_00803600</name>
</gene>
<organism evidence="1 2">
    <name type="scientific">Aspergillus kawachii</name>
    <name type="common">White koji mold</name>
    <name type="synonym">Aspergillus awamori var. kawachi</name>
    <dbReference type="NCBI Taxonomy" id="1069201"/>
    <lineage>
        <taxon>Eukaryota</taxon>
        <taxon>Fungi</taxon>
        <taxon>Dikarya</taxon>
        <taxon>Ascomycota</taxon>
        <taxon>Pezizomycotina</taxon>
        <taxon>Eurotiomycetes</taxon>
        <taxon>Eurotiomycetidae</taxon>
        <taxon>Eurotiales</taxon>
        <taxon>Aspergillaceae</taxon>
        <taxon>Aspergillus</taxon>
        <taxon>Aspergillus subgen. Circumdati</taxon>
    </lineage>
</organism>
<comment type="caution">
    <text evidence="1">The sequence shown here is derived from an EMBL/GenBank/DDBJ whole genome shotgun (WGS) entry which is preliminary data.</text>
</comment>
<protein>
    <submittedName>
        <fullName evidence="1">Ras family GTPase</fullName>
    </submittedName>
</protein>
<evidence type="ECO:0000313" key="1">
    <source>
        <dbReference type="EMBL" id="GAT20880.1"/>
    </source>
</evidence>
<evidence type="ECO:0000313" key="2">
    <source>
        <dbReference type="Proteomes" id="UP000075230"/>
    </source>
</evidence>
<proteinExistence type="predicted"/>
<reference evidence="1 2" key="1">
    <citation type="journal article" date="2016" name="DNA Res.">
        <title>Genome sequence of Aspergillus luchuensis NBRC 4314.</title>
        <authorList>
            <person name="Yamada O."/>
            <person name="Machida M."/>
            <person name="Hosoyama A."/>
            <person name="Goto M."/>
            <person name="Takahashi T."/>
            <person name="Futagami T."/>
            <person name="Yamagata Y."/>
            <person name="Takeuchi M."/>
            <person name="Kobayashi T."/>
            <person name="Koike H."/>
            <person name="Abe K."/>
            <person name="Asai K."/>
            <person name="Arita M."/>
            <person name="Fujita N."/>
            <person name="Fukuda K."/>
            <person name="Higa K."/>
            <person name="Horikawa H."/>
            <person name="Ishikawa T."/>
            <person name="Jinno K."/>
            <person name="Kato Y."/>
            <person name="Kirimura K."/>
            <person name="Mizutani O."/>
            <person name="Nakasone K."/>
            <person name="Sano M."/>
            <person name="Shiraishi Y."/>
            <person name="Tsukahara M."/>
            <person name="Gomi K."/>
        </authorList>
    </citation>
    <scope>NUCLEOTIDE SEQUENCE [LARGE SCALE GENOMIC DNA]</scope>
    <source>
        <strain evidence="1 2">RIB 2604</strain>
    </source>
</reference>
<dbReference type="Proteomes" id="UP000075230">
    <property type="component" value="Unassembled WGS sequence"/>
</dbReference>
<name>A0A146F406_ASPKA</name>